<keyword evidence="4" id="KW-1185">Reference proteome</keyword>
<sequence length="267" mass="29534">MSGISKVLCLPGYLQSGSTLARKSSGLRKILSKKLGIQVDYITPCHEIKSRHELGFPLGATEEESDKVWSQIVENGSNASWFDAQSANNYIGLDESIKFVIDYIEKNGPYDGIIGFSQGAAMTVMITNCLQKYLPTHPPFKISMPVSGFCLTVPKSGDISDANKERILQITDINDYAAEVNISEVAAKYLCYPNGESVGKSLPTEVIILYGLNDSIVPPIRSEFIKTLYNEKQVHTFAHDGGHYFPNDKKIIHPIAELFDRKINGKL</sequence>
<gene>
    <name evidence="3" type="ORF">I9W82_001400</name>
</gene>
<dbReference type="PANTHER" id="PTHR48070">
    <property type="entry name" value="ESTERASE OVCA2"/>
    <property type="match status" value="1"/>
</dbReference>
<dbReference type="InterPro" id="IPR050593">
    <property type="entry name" value="LovG"/>
</dbReference>
<keyword evidence="1" id="KW-0378">Hydrolase</keyword>
<protein>
    <submittedName>
        <fullName evidence="3">FSH1</fullName>
    </submittedName>
</protein>
<dbReference type="Proteomes" id="UP000669133">
    <property type="component" value="Unassembled WGS sequence"/>
</dbReference>
<proteinExistence type="predicted"/>
<dbReference type="GeneID" id="93650029"/>
<dbReference type="OrthoDB" id="2094269at2759"/>
<dbReference type="InterPro" id="IPR029058">
    <property type="entry name" value="AB_hydrolase_fold"/>
</dbReference>
<dbReference type="SUPFAM" id="SSF53474">
    <property type="entry name" value="alpha/beta-Hydrolases"/>
    <property type="match status" value="1"/>
</dbReference>
<comment type="caution">
    <text evidence="3">The sequence shown here is derived from an EMBL/GenBank/DDBJ whole genome shotgun (WGS) entry which is preliminary data.</text>
</comment>
<dbReference type="Pfam" id="PF03959">
    <property type="entry name" value="FSH1"/>
    <property type="match status" value="1"/>
</dbReference>
<evidence type="ECO:0000313" key="4">
    <source>
        <dbReference type="Proteomes" id="UP000669133"/>
    </source>
</evidence>
<evidence type="ECO:0000259" key="2">
    <source>
        <dbReference type="Pfam" id="PF03959"/>
    </source>
</evidence>
<dbReference type="InterPro" id="IPR005645">
    <property type="entry name" value="FSH-like_dom"/>
</dbReference>
<reference evidence="3 4" key="1">
    <citation type="submission" date="2020-12" db="EMBL/GenBank/DDBJ databases">
        <title>Effect of drift, selection, and recombination on the evolution of hybrid genomes in Candida yeast pathogens.</title>
        <authorList>
            <person name="Mixao V."/>
            <person name="Ksiezopolska E."/>
            <person name="Saus E."/>
            <person name="Boekhout T."/>
            <person name="Gacser A."/>
            <person name="Gabaldon T."/>
        </authorList>
    </citation>
    <scope>NUCLEOTIDE SEQUENCE [LARGE SCALE GENOMIC DNA]</scope>
    <source>
        <strain evidence="3 4">BP57</strain>
    </source>
</reference>
<dbReference type="Gene3D" id="3.40.50.1820">
    <property type="entry name" value="alpha/beta hydrolase"/>
    <property type="match status" value="1"/>
</dbReference>
<evidence type="ECO:0000256" key="1">
    <source>
        <dbReference type="ARBA" id="ARBA00022801"/>
    </source>
</evidence>
<dbReference type="GO" id="GO:0016787">
    <property type="term" value="F:hydrolase activity"/>
    <property type="evidence" value="ECO:0007669"/>
    <property type="project" value="UniProtKB-KW"/>
</dbReference>
<evidence type="ECO:0000313" key="3">
    <source>
        <dbReference type="EMBL" id="KAG5422305.1"/>
    </source>
</evidence>
<name>A0A8H7ZI95_9ASCO</name>
<organism evidence="3 4">
    <name type="scientific">Candida metapsilosis</name>
    <dbReference type="NCBI Taxonomy" id="273372"/>
    <lineage>
        <taxon>Eukaryota</taxon>
        <taxon>Fungi</taxon>
        <taxon>Dikarya</taxon>
        <taxon>Ascomycota</taxon>
        <taxon>Saccharomycotina</taxon>
        <taxon>Pichiomycetes</taxon>
        <taxon>Debaryomycetaceae</taxon>
        <taxon>Candida/Lodderomyces clade</taxon>
        <taxon>Candida</taxon>
    </lineage>
</organism>
<dbReference type="AlphaFoldDB" id="A0A8H7ZI95"/>
<feature type="domain" description="Serine hydrolase" evidence="2">
    <location>
        <begin position="1"/>
        <end position="254"/>
    </location>
</feature>
<dbReference type="RefSeq" id="XP_067551421.1">
    <property type="nucleotide sequence ID" value="XM_067690142.1"/>
</dbReference>
<accession>A0A8H7ZI95</accession>
<dbReference type="EMBL" id="JAEOAQ010000001">
    <property type="protein sequence ID" value="KAG5422305.1"/>
    <property type="molecule type" value="Genomic_DNA"/>
</dbReference>
<dbReference type="GO" id="GO:0005737">
    <property type="term" value="C:cytoplasm"/>
    <property type="evidence" value="ECO:0007669"/>
    <property type="project" value="TreeGrafter"/>
</dbReference>
<dbReference type="GO" id="GO:0005634">
    <property type="term" value="C:nucleus"/>
    <property type="evidence" value="ECO:0007669"/>
    <property type="project" value="TreeGrafter"/>
</dbReference>
<dbReference type="PANTHER" id="PTHR48070:SF9">
    <property type="entry name" value="FAMILY OF SERINE HYDROLASES 1"/>
    <property type="match status" value="1"/>
</dbReference>